<evidence type="ECO:0000313" key="3">
    <source>
        <dbReference type="Proteomes" id="UP001148786"/>
    </source>
</evidence>
<feature type="transmembrane region" description="Helical" evidence="1">
    <location>
        <begin position="379"/>
        <end position="401"/>
    </location>
</feature>
<feature type="transmembrane region" description="Helical" evidence="1">
    <location>
        <begin position="66"/>
        <end position="87"/>
    </location>
</feature>
<dbReference type="EMBL" id="JANKHO010001352">
    <property type="protein sequence ID" value="KAJ3501951.1"/>
    <property type="molecule type" value="Genomic_DNA"/>
</dbReference>
<feature type="transmembrane region" description="Helical" evidence="1">
    <location>
        <begin position="301"/>
        <end position="322"/>
    </location>
</feature>
<name>A0A9W8JWD7_9AGAR</name>
<keyword evidence="1" id="KW-1133">Transmembrane helix</keyword>
<keyword evidence="1" id="KW-0472">Membrane</keyword>
<protein>
    <submittedName>
        <fullName evidence="2">Uncharacterized protein</fullName>
    </submittedName>
</protein>
<reference evidence="2" key="1">
    <citation type="submission" date="2022-07" db="EMBL/GenBank/DDBJ databases">
        <title>Genome Sequence of Agrocybe chaxingu.</title>
        <authorList>
            <person name="Buettner E."/>
        </authorList>
    </citation>
    <scope>NUCLEOTIDE SEQUENCE</scope>
    <source>
        <strain evidence="2">MP-N11</strain>
    </source>
</reference>
<gene>
    <name evidence="2" type="ORF">NLJ89_g9106</name>
</gene>
<feature type="transmembrane region" description="Helical" evidence="1">
    <location>
        <begin position="334"/>
        <end position="355"/>
    </location>
</feature>
<dbReference type="OrthoDB" id="3351993at2759"/>
<proteinExistence type="predicted"/>
<feature type="transmembrane region" description="Helical" evidence="1">
    <location>
        <begin position="33"/>
        <end position="54"/>
    </location>
</feature>
<dbReference type="Proteomes" id="UP001148786">
    <property type="component" value="Unassembled WGS sequence"/>
</dbReference>
<evidence type="ECO:0000256" key="1">
    <source>
        <dbReference type="SAM" id="Phobius"/>
    </source>
</evidence>
<sequence length="457" mass="52285">MECLPALNSSQGLTANPDISGIGVRTAIYTQAILIYLGILLSGCALLFSAIIQAKTFGLSAYHGTVVLYLSWINNTSALTFFMFVVGDQITFWQDERQQWKSGKKRVGIILRRLKSEWNAAGRRIEKQMTVLRKAQDEEYEERKKEDATQSKRYKKRLQMERTKITVWWITRMGDMANAKQPTPPKEENFLYNDWWKNIQWLHGSVSWEQTGALSQEEHDERMRGRTASRLFEFSRYRTLPKYVLGLWLWLTIQDFGMDQECLSSTNLILFNKVIPITSSVLRAGSIGVYVFSAIPLLNIAIWICLILIVPSAITLLVHFVVGKTARTFVSIHTRVFFISAVSTVLVAQILLIIFTERTIKHNHHLLNMGPQGTQEGDWTFGQTLAITLTIIPLIEIAKFLHLKTKTSKWFESWMENTTSQEAKEEKEEELSAEEMTGLPILDKGEVETIVEVGRQA</sequence>
<comment type="caution">
    <text evidence="2">The sequence shown here is derived from an EMBL/GenBank/DDBJ whole genome shotgun (WGS) entry which is preliminary data.</text>
</comment>
<organism evidence="2 3">
    <name type="scientific">Agrocybe chaxingu</name>
    <dbReference type="NCBI Taxonomy" id="84603"/>
    <lineage>
        <taxon>Eukaryota</taxon>
        <taxon>Fungi</taxon>
        <taxon>Dikarya</taxon>
        <taxon>Basidiomycota</taxon>
        <taxon>Agaricomycotina</taxon>
        <taxon>Agaricomycetes</taxon>
        <taxon>Agaricomycetidae</taxon>
        <taxon>Agaricales</taxon>
        <taxon>Agaricineae</taxon>
        <taxon>Strophariaceae</taxon>
        <taxon>Agrocybe</taxon>
    </lineage>
</organism>
<accession>A0A9W8JWD7</accession>
<dbReference type="AlphaFoldDB" id="A0A9W8JWD7"/>
<evidence type="ECO:0000313" key="2">
    <source>
        <dbReference type="EMBL" id="KAJ3501951.1"/>
    </source>
</evidence>
<keyword evidence="1" id="KW-0812">Transmembrane</keyword>
<feature type="transmembrane region" description="Helical" evidence="1">
    <location>
        <begin position="274"/>
        <end position="295"/>
    </location>
</feature>
<keyword evidence="3" id="KW-1185">Reference proteome</keyword>